<accession>T0IM63</accession>
<evidence type="ECO:0008006" key="18">
    <source>
        <dbReference type="Google" id="ProtNLM"/>
    </source>
</evidence>
<keyword evidence="9 11" id="KW-0472">Membrane</keyword>
<keyword evidence="8 12" id="KW-0798">TonB box</keyword>
<proteinExistence type="inferred from homology"/>
<keyword evidence="4" id="KW-0410">Iron transport</keyword>
<evidence type="ECO:0000256" key="5">
    <source>
        <dbReference type="ARBA" id="ARBA00022692"/>
    </source>
</evidence>
<keyword evidence="2 11" id="KW-0813">Transport</keyword>
<gene>
    <name evidence="16" type="ORF">RLDS_18875</name>
</gene>
<evidence type="ECO:0000256" key="10">
    <source>
        <dbReference type="ARBA" id="ARBA00023237"/>
    </source>
</evidence>
<keyword evidence="5 11" id="KW-0812">Transmembrane</keyword>
<dbReference type="RefSeq" id="WP_021227338.1">
    <property type="nucleotide sequence ID" value="NZ_ATDP01000101.1"/>
</dbReference>
<dbReference type="PROSITE" id="PS52016">
    <property type="entry name" value="TONB_DEPENDENT_REC_3"/>
    <property type="match status" value="1"/>
</dbReference>
<dbReference type="Pfam" id="PF00593">
    <property type="entry name" value="TonB_dep_Rec_b-barrel"/>
    <property type="match status" value="1"/>
</dbReference>
<evidence type="ECO:0000256" key="3">
    <source>
        <dbReference type="ARBA" id="ARBA00022452"/>
    </source>
</evidence>
<evidence type="ECO:0000256" key="8">
    <source>
        <dbReference type="ARBA" id="ARBA00023077"/>
    </source>
</evidence>
<feature type="domain" description="TonB-dependent receptor plug" evidence="15">
    <location>
        <begin position="52"/>
        <end position="159"/>
    </location>
</feature>
<keyword evidence="10 11" id="KW-0998">Cell outer membrane</keyword>
<dbReference type="SUPFAM" id="SSF56935">
    <property type="entry name" value="Porins"/>
    <property type="match status" value="1"/>
</dbReference>
<dbReference type="GO" id="GO:0006826">
    <property type="term" value="P:iron ion transport"/>
    <property type="evidence" value="ECO:0007669"/>
    <property type="project" value="UniProtKB-KW"/>
</dbReference>
<sequence>MPFQFRDAMCSSALVMALAVPAGMANAQDSGAAESGLADIVVTAQRKQESAQTAAIAIDAVGGDALIARGIGQAEALTKAVPALTVTNGGGSNTSIFLRGVGNITNSSYNDPAVTPSYDGVVLGRAAGAFGAAFYDLARVEVLKGPQGILYGRNATGGAINIIPNRPELGKRSGGFAASIGNYDAVSAEGFVNLPVGDTSALRLAAMRQVHDGYNRDGTDDLDRSGVRAQWLFEPSDRISIRVGGDYTHVGGIGTGGSYIGAYVQGASGYSFVPAGLDSSEGFNTTAANAYRQTALGAPGFGFLTAMNRVQSTDNRYWGVNAEIAIKTGIGTITLLPAYRRSDAESYFYGPAFNTAYTKEKDKQISLEARLAGQKGGVEYVLGGFYFNETIDNVGEYNQEFVLPIQHYTHKTKSWASFGQLTGHLSDRFRLVGGLRYTHDRKSIDGIINNFIAFCGGIPPVTPPASFAAGCAAPGALPRFPNFTSTADTVNWLIANGFIAQGSTNEARDQVYPLSNGRGLILKTNYPVVASGTYSRATWKVGAEFDAGPRSLLYATVETGYRAGGFQLSEGNPAYDPEFITAYTIGSKNRFFGNRVQLNVEAFYWKYKDQQINYFSISPDSVLINTIDNAGRADIKGFDVDLIVKPFARTTLNGKVQYLNTEYKALTLTTASPRDNINCPSTPTGGLLNDGVTPILAFNCAGRPLLFSPKWTVNMGVEQVIPVSAGAELSASVNSSWRSSQYGAFEYLDFEKIPGYWLTDASLALRLTGTDLSIGLFVQNIENKRRIATPQSSPIGFAIARYTAPRTYGLRVSSSF</sequence>
<comment type="similarity">
    <text evidence="11 12">Belongs to the TonB-dependent receptor family.</text>
</comment>
<dbReference type="eggNOG" id="COG4774">
    <property type="taxonomic scope" value="Bacteria"/>
</dbReference>
<dbReference type="GO" id="GO:0009279">
    <property type="term" value="C:cell outer membrane"/>
    <property type="evidence" value="ECO:0007669"/>
    <property type="project" value="UniProtKB-SubCell"/>
</dbReference>
<protein>
    <recommendedName>
        <fullName evidence="18">TonB-denpendent receptor</fullName>
    </recommendedName>
</protein>
<evidence type="ECO:0000256" key="13">
    <source>
        <dbReference type="SAM" id="SignalP"/>
    </source>
</evidence>
<evidence type="ECO:0000256" key="4">
    <source>
        <dbReference type="ARBA" id="ARBA00022496"/>
    </source>
</evidence>
<comment type="subcellular location">
    <subcellularLocation>
        <location evidence="1 11">Cell outer membrane</location>
        <topology evidence="1 11">Multi-pass membrane protein</topology>
    </subcellularLocation>
</comment>
<dbReference type="PANTHER" id="PTHR32552">
    <property type="entry name" value="FERRICHROME IRON RECEPTOR-RELATED"/>
    <property type="match status" value="1"/>
</dbReference>
<dbReference type="InterPro" id="IPR012910">
    <property type="entry name" value="Plug_dom"/>
</dbReference>
<evidence type="ECO:0000313" key="17">
    <source>
        <dbReference type="Proteomes" id="UP000015531"/>
    </source>
</evidence>
<evidence type="ECO:0000256" key="12">
    <source>
        <dbReference type="RuleBase" id="RU003357"/>
    </source>
</evidence>
<evidence type="ECO:0000256" key="6">
    <source>
        <dbReference type="ARBA" id="ARBA00023004"/>
    </source>
</evidence>
<dbReference type="InterPro" id="IPR036942">
    <property type="entry name" value="Beta-barrel_TonB_sf"/>
</dbReference>
<evidence type="ECO:0000259" key="14">
    <source>
        <dbReference type="Pfam" id="PF00593"/>
    </source>
</evidence>
<feature type="chain" id="PRO_5004564812" description="TonB-denpendent receptor" evidence="13">
    <location>
        <begin position="28"/>
        <end position="816"/>
    </location>
</feature>
<dbReference type="Proteomes" id="UP000015531">
    <property type="component" value="Unassembled WGS sequence"/>
</dbReference>
<evidence type="ECO:0000256" key="11">
    <source>
        <dbReference type="PROSITE-ProRule" id="PRU01360"/>
    </source>
</evidence>
<feature type="domain" description="TonB-dependent receptor-like beta-barrel" evidence="14">
    <location>
        <begin position="265"/>
        <end position="781"/>
    </location>
</feature>
<keyword evidence="6" id="KW-0408">Iron</keyword>
<name>T0IM63_9SPHN</name>
<dbReference type="InterPro" id="IPR000531">
    <property type="entry name" value="Beta-barrel_TonB"/>
</dbReference>
<organism evidence="16 17">
    <name type="scientific">Sphingobium lactosutens DS20</name>
    <dbReference type="NCBI Taxonomy" id="1331060"/>
    <lineage>
        <taxon>Bacteria</taxon>
        <taxon>Pseudomonadati</taxon>
        <taxon>Pseudomonadota</taxon>
        <taxon>Alphaproteobacteria</taxon>
        <taxon>Sphingomonadales</taxon>
        <taxon>Sphingomonadaceae</taxon>
        <taxon>Sphingobium</taxon>
    </lineage>
</organism>
<dbReference type="Gene3D" id="2.40.170.20">
    <property type="entry name" value="TonB-dependent receptor, beta-barrel domain"/>
    <property type="match status" value="2"/>
</dbReference>
<evidence type="ECO:0000256" key="7">
    <source>
        <dbReference type="ARBA" id="ARBA00023065"/>
    </source>
</evidence>
<dbReference type="InterPro" id="IPR039426">
    <property type="entry name" value="TonB-dep_rcpt-like"/>
</dbReference>
<evidence type="ECO:0000256" key="2">
    <source>
        <dbReference type="ARBA" id="ARBA00022448"/>
    </source>
</evidence>
<feature type="signal peptide" evidence="13">
    <location>
        <begin position="1"/>
        <end position="27"/>
    </location>
</feature>
<comment type="caution">
    <text evidence="16">The sequence shown here is derived from an EMBL/GenBank/DDBJ whole genome shotgun (WGS) entry which is preliminary data.</text>
</comment>
<dbReference type="Pfam" id="PF07715">
    <property type="entry name" value="Plug"/>
    <property type="match status" value="1"/>
</dbReference>
<dbReference type="AlphaFoldDB" id="T0IM63"/>
<keyword evidence="13" id="KW-0732">Signal</keyword>
<dbReference type="EMBL" id="ATDP01000101">
    <property type="protein sequence ID" value="EQB12840.1"/>
    <property type="molecule type" value="Genomic_DNA"/>
</dbReference>
<evidence type="ECO:0000256" key="1">
    <source>
        <dbReference type="ARBA" id="ARBA00004571"/>
    </source>
</evidence>
<keyword evidence="17" id="KW-1185">Reference proteome</keyword>
<keyword evidence="7" id="KW-0406">Ion transport</keyword>
<reference evidence="16 17" key="1">
    <citation type="journal article" date="2013" name="Genome Announc.">
        <title>Draft Genome Sequence of Sphingobium lactosutens Strain DS20T, Isolated from a Hexachlorocyclohexane Dumpsite.</title>
        <authorList>
            <person name="Kumar R."/>
            <person name="Dwivedi V."/>
            <person name="Negi V."/>
            <person name="Khurana J.P."/>
            <person name="Lal R."/>
        </authorList>
    </citation>
    <scope>NUCLEOTIDE SEQUENCE [LARGE SCALE GENOMIC DNA]</scope>
    <source>
        <strain evidence="16 17">DS20</strain>
    </source>
</reference>
<keyword evidence="3 11" id="KW-1134">Transmembrane beta strand</keyword>
<evidence type="ECO:0000259" key="15">
    <source>
        <dbReference type="Pfam" id="PF07715"/>
    </source>
</evidence>
<evidence type="ECO:0000256" key="9">
    <source>
        <dbReference type="ARBA" id="ARBA00023136"/>
    </source>
</evidence>
<evidence type="ECO:0000313" key="16">
    <source>
        <dbReference type="EMBL" id="EQB12840.1"/>
    </source>
</evidence>
<dbReference type="PANTHER" id="PTHR32552:SF81">
    <property type="entry name" value="TONB-DEPENDENT OUTER MEMBRANE RECEPTOR"/>
    <property type="match status" value="1"/>
</dbReference>
<dbReference type="PATRIC" id="fig|1331060.3.peg.3644"/>